<gene>
    <name evidence="1" type="ORF">HCR76_07125</name>
</gene>
<protein>
    <submittedName>
        <fullName evidence="1">DUF2004 domain-containing protein</fullName>
    </submittedName>
</protein>
<dbReference type="EMBL" id="CP061169">
    <property type="protein sequence ID" value="QPZ39796.1"/>
    <property type="molecule type" value="Genomic_DNA"/>
</dbReference>
<organism evidence="1 2">
    <name type="scientific">Paramicrobacterium chengjingii</name>
    <dbReference type="NCBI Taxonomy" id="2769067"/>
    <lineage>
        <taxon>Bacteria</taxon>
        <taxon>Bacillati</taxon>
        <taxon>Actinomycetota</taxon>
        <taxon>Actinomycetes</taxon>
        <taxon>Micrococcales</taxon>
        <taxon>Microbacteriaceae</taxon>
        <taxon>Paramicrobacterium</taxon>
    </lineage>
</organism>
<accession>A0ABX6YN41</accession>
<reference evidence="1 2" key="1">
    <citation type="submission" date="2020-12" db="EMBL/GenBank/DDBJ databases">
        <title>Microbacterium sp. HY060.</title>
        <authorList>
            <person name="Zhou J."/>
        </authorList>
    </citation>
    <scope>NUCLEOTIDE SEQUENCE [LARGE SCALE GENOMIC DNA]</scope>
    <source>
        <strain evidence="1 2">HY60</strain>
    </source>
</reference>
<sequence>MGIEHDYFGVIESDASGALYWSESVEAGDQAVDVSLSAPPQVTVSDEALEVAQAMIATLEGLDLRARESLVADLGTPASDVAAFLLEIEERFGAELSDFITRESGDLGIDVIRSLELLRVAFHPHQTGEGDTFVSLEFALAPDENDLALLVHLSMGGEPVSTDFLD</sequence>
<evidence type="ECO:0000313" key="1">
    <source>
        <dbReference type="EMBL" id="QPZ39796.1"/>
    </source>
</evidence>
<evidence type="ECO:0000313" key="2">
    <source>
        <dbReference type="Proteomes" id="UP000662814"/>
    </source>
</evidence>
<dbReference type="Proteomes" id="UP000662814">
    <property type="component" value="Chromosome"/>
</dbReference>
<name>A0ABX6YN41_9MICO</name>
<dbReference type="RefSeq" id="WP_166989530.1">
    <property type="nucleotide sequence ID" value="NZ_CP061169.1"/>
</dbReference>
<keyword evidence="2" id="KW-1185">Reference proteome</keyword>
<proteinExistence type="predicted"/>